<dbReference type="EMBL" id="JADFTS010000003">
    <property type="protein sequence ID" value="KAF9617946.1"/>
    <property type="molecule type" value="Genomic_DNA"/>
</dbReference>
<dbReference type="CDD" id="cd15862">
    <property type="entry name" value="SNARE_Vti1"/>
    <property type="match status" value="1"/>
</dbReference>
<feature type="domain" description="Vesicle transport v-SNARE N-terminal" evidence="10">
    <location>
        <begin position="5"/>
        <end position="64"/>
    </location>
</feature>
<gene>
    <name evidence="11" type="ORF">IFM89_039239</name>
</gene>
<dbReference type="OrthoDB" id="1731202at2759"/>
<evidence type="ECO:0000256" key="4">
    <source>
        <dbReference type="ARBA" id="ARBA00022927"/>
    </source>
</evidence>
<comment type="similarity">
    <text evidence="1">Belongs to the VTI1 family.</text>
</comment>
<evidence type="ECO:0000256" key="1">
    <source>
        <dbReference type="ARBA" id="ARBA00006108"/>
    </source>
</evidence>
<dbReference type="InterPro" id="IPR038407">
    <property type="entry name" value="v-SNARE_N_sf"/>
</dbReference>
<keyword evidence="6 9" id="KW-0175">Coiled coil</keyword>
<evidence type="ECO:0000256" key="3">
    <source>
        <dbReference type="ARBA" id="ARBA00022692"/>
    </source>
</evidence>
<keyword evidence="3" id="KW-0812">Transmembrane</keyword>
<dbReference type="InterPro" id="IPR010989">
    <property type="entry name" value="SNARE"/>
</dbReference>
<sequence>MSEISEQRKQKIAEIKAGLKDAEALICKMDLEARSLQQNVKVMPLAKLREYKSDLNNLKIEVKRMTSANFNQAARNDFLEAGLAGKKMAVAAQRGNLVAPAAKLKQSSERIKESRRTMLDTEVRAVSVLQDLRRQRQSLLNTQEVLHAVDDDVDRGKKILTAISRLLSSEVPTTVQESEQMDAPFVDSMVIEECDNFGVSGSGVGGVLEEYDKLFRTPNTIDVSMEAQKSQEDATTSCQIPILDLYISVGRPNDEQKKQKVSDVKAGLEDAETLIRKMDLEARSLQPNIKAMLLAKLREYKSDLNNLKSEVKRLTSASVNQAARDELLEAGLADTKMVCL</sequence>
<keyword evidence="4" id="KW-0653">Protein transport</keyword>
<dbReference type="GO" id="GO:0031201">
    <property type="term" value="C:SNARE complex"/>
    <property type="evidence" value="ECO:0007669"/>
    <property type="project" value="TreeGrafter"/>
</dbReference>
<dbReference type="GO" id="GO:0000149">
    <property type="term" value="F:SNARE binding"/>
    <property type="evidence" value="ECO:0007669"/>
    <property type="project" value="TreeGrafter"/>
</dbReference>
<protein>
    <recommendedName>
        <fullName evidence="10">Vesicle transport v-SNARE N-terminal domain-containing protein</fullName>
    </recommendedName>
</protein>
<dbReference type="SUPFAM" id="SSF58038">
    <property type="entry name" value="SNARE fusion complex"/>
    <property type="match status" value="1"/>
</dbReference>
<evidence type="ECO:0000259" key="10">
    <source>
        <dbReference type="Pfam" id="PF05008"/>
    </source>
</evidence>
<dbReference type="InterPro" id="IPR007705">
    <property type="entry name" value="Vesicle_trsprt_v-SNARE_N"/>
</dbReference>
<evidence type="ECO:0000256" key="2">
    <source>
        <dbReference type="ARBA" id="ARBA00022448"/>
    </source>
</evidence>
<dbReference type="FunFam" id="1.20.58.400:FF:000001">
    <property type="entry name" value="Vesicle transport through interaction with t-SNAREs homolog 1A"/>
    <property type="match status" value="1"/>
</dbReference>
<comment type="caution">
    <text evidence="11">The sequence shown here is derived from an EMBL/GenBank/DDBJ whole genome shotgun (WGS) entry which is preliminary data.</text>
</comment>
<evidence type="ECO:0000256" key="6">
    <source>
        <dbReference type="ARBA" id="ARBA00023054"/>
    </source>
</evidence>
<keyword evidence="7" id="KW-0472">Membrane</keyword>
<evidence type="ECO:0000256" key="7">
    <source>
        <dbReference type="ARBA" id="ARBA00023136"/>
    </source>
</evidence>
<dbReference type="Proteomes" id="UP000631114">
    <property type="component" value="Unassembled WGS sequence"/>
</dbReference>
<dbReference type="GO" id="GO:0006886">
    <property type="term" value="P:intracellular protein transport"/>
    <property type="evidence" value="ECO:0007669"/>
    <property type="project" value="InterPro"/>
</dbReference>
<dbReference type="GO" id="GO:0012507">
    <property type="term" value="C:ER to Golgi transport vesicle membrane"/>
    <property type="evidence" value="ECO:0007669"/>
    <property type="project" value="TreeGrafter"/>
</dbReference>
<keyword evidence="12" id="KW-1185">Reference proteome</keyword>
<evidence type="ECO:0000313" key="12">
    <source>
        <dbReference type="Proteomes" id="UP000631114"/>
    </source>
</evidence>
<dbReference type="GO" id="GO:0005484">
    <property type="term" value="F:SNAP receptor activity"/>
    <property type="evidence" value="ECO:0007669"/>
    <property type="project" value="TreeGrafter"/>
</dbReference>
<dbReference type="SUPFAM" id="SSF47661">
    <property type="entry name" value="t-snare proteins"/>
    <property type="match status" value="2"/>
</dbReference>
<dbReference type="AlphaFoldDB" id="A0A835IHN0"/>
<proteinExistence type="inferred from homology"/>
<dbReference type="Gene3D" id="1.20.5.110">
    <property type="match status" value="1"/>
</dbReference>
<dbReference type="GO" id="GO:0005794">
    <property type="term" value="C:Golgi apparatus"/>
    <property type="evidence" value="ECO:0007669"/>
    <property type="project" value="TreeGrafter"/>
</dbReference>
<evidence type="ECO:0000256" key="5">
    <source>
        <dbReference type="ARBA" id="ARBA00022989"/>
    </source>
</evidence>
<dbReference type="GO" id="GO:0005789">
    <property type="term" value="C:endoplasmic reticulum membrane"/>
    <property type="evidence" value="ECO:0007669"/>
    <property type="project" value="TreeGrafter"/>
</dbReference>
<evidence type="ECO:0000256" key="8">
    <source>
        <dbReference type="ARBA" id="ARBA00060376"/>
    </source>
</evidence>
<feature type="coiled-coil region" evidence="9">
    <location>
        <begin position="290"/>
        <end position="317"/>
    </location>
</feature>
<keyword evidence="2" id="KW-0813">Transport</keyword>
<dbReference type="PANTHER" id="PTHR21230">
    <property type="entry name" value="VESICLE TRANSPORT V-SNARE PROTEIN VTI1-RELATED"/>
    <property type="match status" value="1"/>
</dbReference>
<organism evidence="11 12">
    <name type="scientific">Coptis chinensis</name>
    <dbReference type="NCBI Taxonomy" id="261450"/>
    <lineage>
        <taxon>Eukaryota</taxon>
        <taxon>Viridiplantae</taxon>
        <taxon>Streptophyta</taxon>
        <taxon>Embryophyta</taxon>
        <taxon>Tracheophyta</taxon>
        <taxon>Spermatophyta</taxon>
        <taxon>Magnoliopsida</taxon>
        <taxon>Ranunculales</taxon>
        <taxon>Ranunculaceae</taxon>
        <taxon>Coptidoideae</taxon>
        <taxon>Coptis</taxon>
    </lineage>
</organism>
<dbReference type="FunFam" id="1.20.5.110:FF:000002">
    <property type="entry name" value="Vesicle transport through interaction with t-SNAREsB"/>
    <property type="match status" value="1"/>
</dbReference>
<feature type="domain" description="Vesicle transport v-SNARE N-terminal" evidence="10">
    <location>
        <begin position="253"/>
        <end position="314"/>
    </location>
</feature>
<reference evidence="11 12" key="1">
    <citation type="submission" date="2020-10" db="EMBL/GenBank/DDBJ databases">
        <title>The Coptis chinensis genome and diversification of protoberbering-type alkaloids.</title>
        <authorList>
            <person name="Wang B."/>
            <person name="Shu S."/>
            <person name="Song C."/>
            <person name="Liu Y."/>
        </authorList>
    </citation>
    <scope>NUCLEOTIDE SEQUENCE [LARGE SCALE GENOMIC DNA]</scope>
    <source>
        <strain evidence="11">HL-2020</strain>
        <tissue evidence="11">Leaf</tissue>
    </source>
</reference>
<dbReference type="GO" id="GO:0006906">
    <property type="term" value="P:vesicle fusion"/>
    <property type="evidence" value="ECO:0007669"/>
    <property type="project" value="TreeGrafter"/>
</dbReference>
<dbReference type="Gene3D" id="1.20.58.400">
    <property type="entry name" value="t-snare proteins"/>
    <property type="match status" value="2"/>
</dbReference>
<name>A0A835IHN0_9MAGN</name>
<dbReference type="Pfam" id="PF12352">
    <property type="entry name" value="V-SNARE_C"/>
    <property type="match status" value="1"/>
</dbReference>
<keyword evidence="5" id="KW-1133">Transmembrane helix</keyword>
<dbReference type="GO" id="GO:0031902">
    <property type="term" value="C:late endosome membrane"/>
    <property type="evidence" value="ECO:0007669"/>
    <property type="project" value="TreeGrafter"/>
</dbReference>
<dbReference type="Pfam" id="PF05008">
    <property type="entry name" value="V-SNARE"/>
    <property type="match status" value="2"/>
</dbReference>
<accession>A0A835IHN0</accession>
<evidence type="ECO:0000313" key="11">
    <source>
        <dbReference type="EMBL" id="KAF9617946.1"/>
    </source>
</evidence>
<comment type="subcellular location">
    <subcellularLocation>
        <location evidence="8">Prevacuolar compartment membrane</location>
        <topology evidence="8">Single-pass type IV membrane protein</topology>
    </subcellularLocation>
</comment>
<dbReference type="PANTHER" id="PTHR21230:SF26">
    <property type="entry name" value="VESICLE TRANSPORT THROUGH INTERACTION WITH T-SNARES HOMOLOG 1A"/>
    <property type="match status" value="1"/>
</dbReference>
<evidence type="ECO:0000256" key="9">
    <source>
        <dbReference type="SAM" id="Coils"/>
    </source>
</evidence>